<evidence type="ECO:0000313" key="11">
    <source>
        <dbReference type="Proteomes" id="UP000190625"/>
    </source>
</evidence>
<dbReference type="CDD" id="cd17535">
    <property type="entry name" value="REC_NarL-like"/>
    <property type="match status" value="1"/>
</dbReference>
<dbReference type="STRING" id="142842.SAMN02745118_01950"/>
<evidence type="ECO:0000256" key="1">
    <source>
        <dbReference type="ARBA" id="ARBA00018672"/>
    </source>
</evidence>
<dbReference type="InterPro" id="IPR016032">
    <property type="entry name" value="Sig_transdc_resp-reg_C-effctor"/>
</dbReference>
<keyword evidence="5" id="KW-0804">Transcription</keyword>
<dbReference type="EMBL" id="FUWM01000016">
    <property type="protein sequence ID" value="SJZ83387.1"/>
    <property type="molecule type" value="Genomic_DNA"/>
</dbReference>
<organism evidence="10 11">
    <name type="scientific">Selenihalanaerobacter shriftii</name>
    <dbReference type="NCBI Taxonomy" id="142842"/>
    <lineage>
        <taxon>Bacteria</taxon>
        <taxon>Bacillati</taxon>
        <taxon>Bacillota</taxon>
        <taxon>Clostridia</taxon>
        <taxon>Halanaerobiales</taxon>
        <taxon>Halobacteroidaceae</taxon>
        <taxon>Selenihalanaerobacter</taxon>
    </lineage>
</organism>
<dbReference type="Proteomes" id="UP000190625">
    <property type="component" value="Unassembled WGS sequence"/>
</dbReference>
<keyword evidence="2 7" id="KW-0597">Phosphoprotein</keyword>
<reference evidence="11" key="1">
    <citation type="submission" date="2017-02" db="EMBL/GenBank/DDBJ databases">
        <authorList>
            <person name="Varghese N."/>
            <person name="Submissions S."/>
        </authorList>
    </citation>
    <scope>NUCLEOTIDE SEQUENCE [LARGE SCALE GENOMIC DNA]</scope>
    <source>
        <strain evidence="11">ATCC BAA-73</strain>
    </source>
</reference>
<feature type="domain" description="Response regulatory" evidence="9">
    <location>
        <begin position="5"/>
        <end position="123"/>
    </location>
</feature>
<evidence type="ECO:0000256" key="6">
    <source>
        <dbReference type="ARBA" id="ARBA00024867"/>
    </source>
</evidence>
<dbReference type="Pfam" id="PF00072">
    <property type="entry name" value="Response_reg"/>
    <property type="match status" value="1"/>
</dbReference>
<dbReference type="InterPro" id="IPR000792">
    <property type="entry name" value="Tscrpt_reg_LuxR_C"/>
</dbReference>
<dbReference type="PROSITE" id="PS50043">
    <property type="entry name" value="HTH_LUXR_2"/>
    <property type="match status" value="1"/>
</dbReference>
<dbReference type="SUPFAM" id="SSF52172">
    <property type="entry name" value="CheY-like"/>
    <property type="match status" value="1"/>
</dbReference>
<gene>
    <name evidence="10" type="ORF">SAMN02745118_01950</name>
</gene>
<evidence type="ECO:0000256" key="3">
    <source>
        <dbReference type="ARBA" id="ARBA00023015"/>
    </source>
</evidence>
<feature type="domain" description="HTH luxR-type" evidence="8">
    <location>
        <begin position="148"/>
        <end position="213"/>
    </location>
</feature>
<dbReference type="Gene3D" id="3.40.50.2300">
    <property type="match status" value="1"/>
</dbReference>
<proteinExistence type="predicted"/>
<dbReference type="AlphaFoldDB" id="A0A1T4NWF2"/>
<evidence type="ECO:0000256" key="5">
    <source>
        <dbReference type="ARBA" id="ARBA00023163"/>
    </source>
</evidence>
<dbReference type="SMART" id="SM00448">
    <property type="entry name" value="REC"/>
    <property type="match status" value="1"/>
</dbReference>
<evidence type="ECO:0000313" key="10">
    <source>
        <dbReference type="EMBL" id="SJZ83387.1"/>
    </source>
</evidence>
<dbReference type="GO" id="GO:0003677">
    <property type="term" value="F:DNA binding"/>
    <property type="evidence" value="ECO:0007669"/>
    <property type="project" value="UniProtKB-KW"/>
</dbReference>
<accession>A0A1T4NWF2</accession>
<dbReference type="GO" id="GO:0006355">
    <property type="term" value="P:regulation of DNA-templated transcription"/>
    <property type="evidence" value="ECO:0007669"/>
    <property type="project" value="InterPro"/>
</dbReference>
<dbReference type="Pfam" id="PF00196">
    <property type="entry name" value="GerE"/>
    <property type="match status" value="1"/>
</dbReference>
<dbReference type="SMART" id="SM00421">
    <property type="entry name" value="HTH_LUXR"/>
    <property type="match status" value="1"/>
</dbReference>
<dbReference type="PANTHER" id="PTHR43214">
    <property type="entry name" value="TWO-COMPONENT RESPONSE REGULATOR"/>
    <property type="match status" value="1"/>
</dbReference>
<dbReference type="OrthoDB" id="9779069at2"/>
<keyword evidence="4" id="KW-0238">DNA-binding</keyword>
<dbReference type="GO" id="GO:0000160">
    <property type="term" value="P:phosphorelay signal transduction system"/>
    <property type="evidence" value="ECO:0007669"/>
    <property type="project" value="InterPro"/>
</dbReference>
<name>A0A1T4NWF2_9FIRM</name>
<sequence length="216" mass="24401">MSKVKIILADDHGVVRVGLVTLLEQKSEFEVVAQASSANEAIKKTEEYQPDVVLLDIKMPPGDYSGIDACRRICNNQPNVEVIMLSSYKDDEAIVKSIMAGASGYVLKEINNKELITAVEKVSRGESLLDPKVTKKVLQHMRKSENEADQDDEKLTDKEREILEFLSEGLTNRKIAKKVNLTEKTVRNYVSNILKKLDFDNRVEAATYITKKKMRK</sequence>
<dbReference type="PROSITE" id="PS50110">
    <property type="entry name" value="RESPONSE_REGULATORY"/>
    <property type="match status" value="1"/>
</dbReference>
<keyword evidence="3" id="KW-0805">Transcription regulation</keyword>
<evidence type="ECO:0000256" key="4">
    <source>
        <dbReference type="ARBA" id="ARBA00023125"/>
    </source>
</evidence>
<feature type="modified residue" description="4-aspartylphosphate" evidence="7">
    <location>
        <position position="56"/>
    </location>
</feature>
<dbReference type="PRINTS" id="PR00038">
    <property type="entry name" value="HTHLUXR"/>
</dbReference>
<evidence type="ECO:0000256" key="7">
    <source>
        <dbReference type="PROSITE-ProRule" id="PRU00169"/>
    </source>
</evidence>
<dbReference type="RefSeq" id="WP_078810389.1">
    <property type="nucleotide sequence ID" value="NZ_FUWM01000016.1"/>
</dbReference>
<comment type="function">
    <text evidence="6">May play the central regulatory role in sporulation. It may be an element of the effector pathway responsible for the activation of sporulation genes in response to nutritional stress. Spo0A may act in concert with spo0H (a sigma factor) to control the expression of some genes that are critical to the sporulation process.</text>
</comment>
<evidence type="ECO:0000259" key="8">
    <source>
        <dbReference type="PROSITE" id="PS50043"/>
    </source>
</evidence>
<dbReference type="InterPro" id="IPR039420">
    <property type="entry name" value="WalR-like"/>
</dbReference>
<keyword evidence="11" id="KW-1185">Reference proteome</keyword>
<dbReference type="InterPro" id="IPR011006">
    <property type="entry name" value="CheY-like_superfamily"/>
</dbReference>
<protein>
    <recommendedName>
        <fullName evidence="1">Stage 0 sporulation protein A homolog</fullName>
    </recommendedName>
</protein>
<evidence type="ECO:0000256" key="2">
    <source>
        <dbReference type="ARBA" id="ARBA00022553"/>
    </source>
</evidence>
<dbReference type="CDD" id="cd06170">
    <property type="entry name" value="LuxR_C_like"/>
    <property type="match status" value="1"/>
</dbReference>
<dbReference type="SUPFAM" id="SSF46894">
    <property type="entry name" value="C-terminal effector domain of the bipartite response regulators"/>
    <property type="match status" value="1"/>
</dbReference>
<dbReference type="InterPro" id="IPR058245">
    <property type="entry name" value="NreC/VraR/RcsB-like_REC"/>
</dbReference>
<dbReference type="PROSITE" id="PS00622">
    <property type="entry name" value="HTH_LUXR_1"/>
    <property type="match status" value="1"/>
</dbReference>
<dbReference type="InterPro" id="IPR001789">
    <property type="entry name" value="Sig_transdc_resp-reg_receiver"/>
</dbReference>
<evidence type="ECO:0000259" key="9">
    <source>
        <dbReference type="PROSITE" id="PS50110"/>
    </source>
</evidence>